<keyword evidence="6 7" id="KW-0472">Membrane</keyword>
<feature type="transmembrane region" description="Helical" evidence="7">
    <location>
        <begin position="34"/>
        <end position="53"/>
    </location>
</feature>
<feature type="transmembrane region" description="Helical" evidence="7">
    <location>
        <begin position="167"/>
        <end position="185"/>
    </location>
</feature>
<gene>
    <name evidence="8" type="ORF">ACFPP7_22660</name>
</gene>
<feature type="transmembrane region" description="Helical" evidence="7">
    <location>
        <begin position="197"/>
        <end position="219"/>
    </location>
</feature>
<evidence type="ECO:0000256" key="3">
    <source>
        <dbReference type="ARBA" id="ARBA00022475"/>
    </source>
</evidence>
<feature type="transmembrane region" description="Helical" evidence="7">
    <location>
        <begin position="231"/>
        <end position="255"/>
    </location>
</feature>
<sequence>MLDILAITGPIYITIALGFLTTRLGLFARTDMRVFGKFVINLALPALLFNALAQRQIGEILNGRYLLAYLAGSLAALGLGFFWCRRQTGRSQITSTFYAMGMSCSNSGFVGYPILLLTMAPVAGVALALNMMVENLLMIPLLLAMAERGRGDAGRWYRVVGQSLARLASNPMIIGLLAGLVISLLEWKLPAPVLRTVNLFAMSSGALSLFVIGGTLVGLPMRGMGKETAPIAIGKLMLHPLAVQLALLALPWLGLPAMEPSLRTAAVLMAAMPMMGIYPILAQAYGQEDFSAAALLVTTVASFFTLSGLLWLLRHGLAWA</sequence>
<evidence type="ECO:0000313" key="8">
    <source>
        <dbReference type="EMBL" id="MFC5523698.1"/>
    </source>
</evidence>
<evidence type="ECO:0000256" key="6">
    <source>
        <dbReference type="ARBA" id="ARBA00023136"/>
    </source>
</evidence>
<proteinExistence type="predicted"/>
<dbReference type="PANTHER" id="PTHR36838:SF1">
    <property type="entry name" value="SLR1864 PROTEIN"/>
    <property type="match status" value="1"/>
</dbReference>
<dbReference type="RefSeq" id="WP_068834856.1">
    <property type="nucleotide sequence ID" value="NZ_JBHSMX010000066.1"/>
</dbReference>
<dbReference type="EMBL" id="JBHSMX010000066">
    <property type="protein sequence ID" value="MFC5523698.1"/>
    <property type="molecule type" value="Genomic_DNA"/>
</dbReference>
<evidence type="ECO:0000256" key="1">
    <source>
        <dbReference type="ARBA" id="ARBA00004141"/>
    </source>
</evidence>
<feature type="transmembrane region" description="Helical" evidence="7">
    <location>
        <begin position="6"/>
        <end position="27"/>
    </location>
</feature>
<keyword evidence="4 7" id="KW-0812">Transmembrane</keyword>
<comment type="caution">
    <text evidence="8">The sequence shown here is derived from an EMBL/GenBank/DDBJ whole genome shotgun (WGS) entry which is preliminary data.</text>
</comment>
<evidence type="ECO:0000256" key="2">
    <source>
        <dbReference type="ARBA" id="ARBA00022448"/>
    </source>
</evidence>
<evidence type="ECO:0000313" key="9">
    <source>
        <dbReference type="Proteomes" id="UP001596084"/>
    </source>
</evidence>
<accession>A0ABW0QGA9</accession>
<dbReference type="Proteomes" id="UP001596084">
    <property type="component" value="Unassembled WGS sequence"/>
</dbReference>
<dbReference type="PANTHER" id="PTHR36838">
    <property type="entry name" value="AUXIN EFFLUX CARRIER FAMILY PROTEIN"/>
    <property type="match status" value="1"/>
</dbReference>
<keyword evidence="5 7" id="KW-1133">Transmembrane helix</keyword>
<keyword evidence="2" id="KW-0813">Transport</keyword>
<dbReference type="Pfam" id="PF03547">
    <property type="entry name" value="Mem_trans"/>
    <property type="match status" value="1"/>
</dbReference>
<name>A0ABW0QGA9_9BURK</name>
<reference evidence="9" key="1">
    <citation type="journal article" date="2019" name="Int. J. Syst. Evol. Microbiol.">
        <title>The Global Catalogue of Microorganisms (GCM) 10K type strain sequencing project: providing services to taxonomists for standard genome sequencing and annotation.</title>
        <authorList>
            <consortium name="The Broad Institute Genomics Platform"/>
            <consortium name="The Broad Institute Genome Sequencing Center for Infectious Disease"/>
            <person name="Wu L."/>
            <person name="Ma J."/>
        </authorList>
    </citation>
    <scope>NUCLEOTIDE SEQUENCE [LARGE SCALE GENOMIC DNA]</scope>
    <source>
        <strain evidence="9">CGMCC 4.7277</strain>
    </source>
</reference>
<dbReference type="InterPro" id="IPR004776">
    <property type="entry name" value="Mem_transp_PIN-like"/>
</dbReference>
<protein>
    <submittedName>
        <fullName evidence="8">AEC family transporter</fullName>
    </submittedName>
</protein>
<comment type="subcellular location">
    <subcellularLocation>
        <location evidence="1">Membrane</location>
        <topology evidence="1">Multi-pass membrane protein</topology>
    </subcellularLocation>
</comment>
<evidence type="ECO:0000256" key="5">
    <source>
        <dbReference type="ARBA" id="ARBA00022989"/>
    </source>
</evidence>
<feature type="transmembrane region" description="Helical" evidence="7">
    <location>
        <begin position="122"/>
        <end position="146"/>
    </location>
</feature>
<evidence type="ECO:0000256" key="7">
    <source>
        <dbReference type="SAM" id="Phobius"/>
    </source>
</evidence>
<organism evidence="8 9">
    <name type="scientific">Polaromonas jejuensis</name>
    <dbReference type="NCBI Taxonomy" id="457502"/>
    <lineage>
        <taxon>Bacteria</taxon>
        <taxon>Pseudomonadati</taxon>
        <taxon>Pseudomonadota</taxon>
        <taxon>Betaproteobacteria</taxon>
        <taxon>Burkholderiales</taxon>
        <taxon>Comamonadaceae</taxon>
        <taxon>Polaromonas</taxon>
    </lineage>
</organism>
<keyword evidence="9" id="KW-1185">Reference proteome</keyword>
<keyword evidence="3" id="KW-1003">Cell membrane</keyword>
<feature type="transmembrane region" description="Helical" evidence="7">
    <location>
        <begin position="261"/>
        <end position="281"/>
    </location>
</feature>
<feature type="transmembrane region" description="Helical" evidence="7">
    <location>
        <begin position="65"/>
        <end position="84"/>
    </location>
</feature>
<evidence type="ECO:0000256" key="4">
    <source>
        <dbReference type="ARBA" id="ARBA00022692"/>
    </source>
</evidence>
<feature type="transmembrane region" description="Helical" evidence="7">
    <location>
        <begin position="293"/>
        <end position="313"/>
    </location>
</feature>
<feature type="transmembrane region" description="Helical" evidence="7">
    <location>
        <begin position="96"/>
        <end position="116"/>
    </location>
</feature>